<dbReference type="CDD" id="cd00408">
    <property type="entry name" value="DHDPS-like"/>
    <property type="match status" value="1"/>
</dbReference>
<dbReference type="GO" id="GO:0008747">
    <property type="term" value="F:N-acetylneuraminate lyase activity"/>
    <property type="evidence" value="ECO:0007669"/>
    <property type="project" value="TreeGrafter"/>
</dbReference>
<dbReference type="PIRSF" id="PIRSF001365">
    <property type="entry name" value="DHDPS"/>
    <property type="match status" value="1"/>
</dbReference>
<dbReference type="InterPro" id="IPR013785">
    <property type="entry name" value="Aldolase_TIM"/>
</dbReference>
<dbReference type="AlphaFoldDB" id="A0A414PTA6"/>
<comment type="similarity">
    <text evidence="2">Belongs to the DapA family.</text>
</comment>
<evidence type="ECO:0000256" key="3">
    <source>
        <dbReference type="PIRSR" id="PIRSR001365-1"/>
    </source>
</evidence>
<evidence type="ECO:0000256" key="2">
    <source>
        <dbReference type="PIRNR" id="PIRNR001365"/>
    </source>
</evidence>
<dbReference type="Pfam" id="PF00701">
    <property type="entry name" value="DHDPS"/>
    <property type="match status" value="1"/>
</dbReference>
<dbReference type="SMART" id="SM01130">
    <property type="entry name" value="DHDPS"/>
    <property type="match status" value="1"/>
</dbReference>
<dbReference type="GO" id="GO:0019262">
    <property type="term" value="P:N-acetylneuraminate catabolic process"/>
    <property type="evidence" value="ECO:0007669"/>
    <property type="project" value="TreeGrafter"/>
</dbReference>
<feature type="binding site" evidence="4">
    <location>
        <position position="46"/>
    </location>
    <ligand>
        <name>pyruvate</name>
        <dbReference type="ChEBI" id="CHEBI:15361"/>
    </ligand>
</feature>
<reference evidence="5 6" key="1">
    <citation type="submission" date="2018-08" db="EMBL/GenBank/DDBJ databases">
        <title>A genome reference for cultivated species of the human gut microbiota.</title>
        <authorList>
            <person name="Zou Y."/>
            <person name="Xue W."/>
            <person name="Luo G."/>
        </authorList>
    </citation>
    <scope>NUCLEOTIDE SEQUENCE [LARGE SCALE GENOMIC DNA]</scope>
    <source>
        <strain evidence="5 6">AM25-1</strain>
    </source>
</reference>
<organism evidence="5 6">
    <name type="scientific">Fusobacterium mortiferum</name>
    <dbReference type="NCBI Taxonomy" id="850"/>
    <lineage>
        <taxon>Bacteria</taxon>
        <taxon>Fusobacteriati</taxon>
        <taxon>Fusobacteriota</taxon>
        <taxon>Fusobacteriia</taxon>
        <taxon>Fusobacteriales</taxon>
        <taxon>Fusobacteriaceae</taxon>
        <taxon>Fusobacterium</taxon>
    </lineage>
</organism>
<evidence type="ECO:0000313" key="5">
    <source>
        <dbReference type="EMBL" id="RHF71807.1"/>
    </source>
</evidence>
<gene>
    <name evidence="5" type="ORF">DW663_07920</name>
</gene>
<dbReference type="PRINTS" id="PR00146">
    <property type="entry name" value="DHPICSNTHASE"/>
</dbReference>
<name>A0A414PTA6_FUSMR</name>
<feature type="active site" description="Schiff-base intermediate with substrate" evidence="3">
    <location>
        <position position="163"/>
    </location>
</feature>
<comment type="caution">
    <text evidence="5">The sequence shown here is derived from an EMBL/GenBank/DDBJ whole genome shotgun (WGS) entry which is preliminary data.</text>
</comment>
<dbReference type="PANTHER" id="PTHR42849:SF1">
    <property type="entry name" value="N-ACETYLNEURAMINATE LYASE"/>
    <property type="match status" value="1"/>
</dbReference>
<dbReference type="PANTHER" id="PTHR42849">
    <property type="entry name" value="N-ACETYLNEURAMINATE LYASE"/>
    <property type="match status" value="1"/>
</dbReference>
<feature type="active site" description="Proton donor/acceptor" evidence="3">
    <location>
        <position position="134"/>
    </location>
</feature>
<evidence type="ECO:0000313" key="6">
    <source>
        <dbReference type="Proteomes" id="UP000284676"/>
    </source>
</evidence>
<dbReference type="GO" id="GO:0005829">
    <property type="term" value="C:cytosol"/>
    <property type="evidence" value="ECO:0007669"/>
    <property type="project" value="TreeGrafter"/>
</dbReference>
<accession>A0A414PTA6</accession>
<keyword evidence="1 2" id="KW-0456">Lyase</keyword>
<feature type="binding site" evidence="4">
    <location>
        <position position="208"/>
    </location>
    <ligand>
        <name>pyruvate</name>
        <dbReference type="ChEBI" id="CHEBI:15361"/>
    </ligand>
</feature>
<dbReference type="InterPro" id="IPR002220">
    <property type="entry name" value="DapA-like"/>
</dbReference>
<evidence type="ECO:0000256" key="1">
    <source>
        <dbReference type="ARBA" id="ARBA00023239"/>
    </source>
</evidence>
<evidence type="ECO:0000256" key="4">
    <source>
        <dbReference type="PIRSR" id="PIRSR001365-2"/>
    </source>
</evidence>
<dbReference type="EMBL" id="QRHL01000012">
    <property type="protein sequence ID" value="RHF71807.1"/>
    <property type="molecule type" value="Genomic_DNA"/>
</dbReference>
<dbReference type="Gene3D" id="3.20.20.70">
    <property type="entry name" value="Aldolase class I"/>
    <property type="match status" value="1"/>
</dbReference>
<sequence>MKKAMFLTPVVTAFNKEGKLDAQANRNVWEHLIKGGIDGIVLMGSTGEFFSMSMEAKKELIDLATDYVNKRVKLYIGTSCMTVEETVELSNYALEKGADAVMIIGPYYFSLSPESIEYYFDEVAKQIKGDIYLYNFPDRNGYDLTAEITLNLLRKNKNIVGFKDTVSEMGHTRRLLATVRDEFPDFVVLSGYDENLAHVMLSDGNGCIGGLSNLYPEVFAKWVKAINEKDMPEISRIQKIVDRMMKLYEIGTPFIPIMKRAMTLRGIDLVDYSIKPFLEANDKQEKEIKAIIEYVEKNF</sequence>
<protein>
    <submittedName>
        <fullName evidence="5">Dihydrodipicolinate synthase family protein</fullName>
    </submittedName>
</protein>
<dbReference type="Proteomes" id="UP000284676">
    <property type="component" value="Unassembled WGS sequence"/>
</dbReference>
<proteinExistence type="inferred from homology"/>
<dbReference type="RefSeq" id="WP_118234466.1">
    <property type="nucleotide sequence ID" value="NZ_QRHL01000012.1"/>
</dbReference>
<dbReference type="SUPFAM" id="SSF51569">
    <property type="entry name" value="Aldolase"/>
    <property type="match status" value="1"/>
</dbReference>